<evidence type="ECO:0000256" key="8">
    <source>
        <dbReference type="SAM" id="Phobius"/>
    </source>
</evidence>
<name>A0A4V1EGC1_9FIRM</name>
<accession>A0A4V1EGC1</accession>
<evidence type="ECO:0000256" key="5">
    <source>
        <dbReference type="ARBA" id="ARBA00022692"/>
    </source>
</evidence>
<feature type="transmembrane region" description="Helical" evidence="8">
    <location>
        <begin position="129"/>
        <end position="150"/>
    </location>
</feature>
<organism evidence="9 10">
    <name type="scientific">Anaerostipes rhamnosivorans</name>
    <dbReference type="NCBI Taxonomy" id="1229621"/>
    <lineage>
        <taxon>Bacteria</taxon>
        <taxon>Bacillati</taxon>
        <taxon>Bacillota</taxon>
        <taxon>Clostridia</taxon>
        <taxon>Lachnospirales</taxon>
        <taxon>Lachnospiraceae</taxon>
        <taxon>Anaerostipes</taxon>
    </lineage>
</organism>
<evidence type="ECO:0000256" key="3">
    <source>
        <dbReference type="ARBA" id="ARBA00022448"/>
    </source>
</evidence>
<dbReference type="OrthoDB" id="3177005at2"/>
<dbReference type="EMBL" id="CP040058">
    <property type="protein sequence ID" value="QCP35560.1"/>
    <property type="molecule type" value="Genomic_DNA"/>
</dbReference>
<keyword evidence="3" id="KW-0813">Transport</keyword>
<dbReference type="AlphaFoldDB" id="A0A4V1EGC1"/>
<evidence type="ECO:0000256" key="2">
    <source>
        <dbReference type="ARBA" id="ARBA00010735"/>
    </source>
</evidence>
<proteinExistence type="inferred from homology"/>
<dbReference type="Pfam" id="PF03591">
    <property type="entry name" value="AzlC"/>
    <property type="match status" value="1"/>
</dbReference>
<evidence type="ECO:0000256" key="7">
    <source>
        <dbReference type="ARBA" id="ARBA00023136"/>
    </source>
</evidence>
<dbReference type="PANTHER" id="PTHR34979">
    <property type="entry name" value="INNER MEMBRANE PROTEIN YGAZ"/>
    <property type="match status" value="1"/>
</dbReference>
<evidence type="ECO:0000313" key="10">
    <source>
        <dbReference type="Proteomes" id="UP000298653"/>
    </source>
</evidence>
<gene>
    <name evidence="9" type="ORF">AR1Y2_2106</name>
</gene>
<reference evidence="9 10" key="1">
    <citation type="submission" date="2019-05" db="EMBL/GenBank/DDBJ databases">
        <title>Complete genome sequencing of Anaerostipes rhamnosivorans.</title>
        <authorList>
            <person name="Bui T.P.N."/>
            <person name="de Vos W.M."/>
        </authorList>
    </citation>
    <scope>NUCLEOTIDE SEQUENCE [LARGE SCALE GENOMIC DNA]</scope>
    <source>
        <strain evidence="9 10">1y2</strain>
    </source>
</reference>
<sequence>MKVENSFRRGVLDSIPIALAYLAVSFAFGIAGSAKGVPVWAVTLISATCLTSAGQFAGLISITAGGSLIELILSQVIINLRYSIMSIAIGQKLISKTKLWNRFLMAFGVTDEIFAMACGRKGEIGPKYFYGLMSISWCAWTLGTFLGATASGLLPQMVMNALGIAIYGMLIAIVIPPAKHNPKIVAVILISVCFSLIFSFVKLFSFISSGFSIILCTLIAAGAGAVMFPVKEEEE</sequence>
<dbReference type="InterPro" id="IPR011606">
    <property type="entry name" value="Brnchd-chn_aa_trnsp_permease"/>
</dbReference>
<keyword evidence="10" id="KW-1185">Reference proteome</keyword>
<evidence type="ECO:0000256" key="1">
    <source>
        <dbReference type="ARBA" id="ARBA00004651"/>
    </source>
</evidence>
<keyword evidence="7 8" id="KW-0472">Membrane</keyword>
<keyword evidence="6 8" id="KW-1133">Transmembrane helix</keyword>
<comment type="similarity">
    <text evidence="2">Belongs to the AzlC family.</text>
</comment>
<dbReference type="GO" id="GO:0005886">
    <property type="term" value="C:plasma membrane"/>
    <property type="evidence" value="ECO:0007669"/>
    <property type="project" value="UniProtKB-SubCell"/>
</dbReference>
<feature type="transmembrane region" description="Helical" evidence="8">
    <location>
        <begin position="184"/>
        <end position="204"/>
    </location>
</feature>
<dbReference type="RefSeq" id="WP_137328910.1">
    <property type="nucleotide sequence ID" value="NZ_CP040058.1"/>
</dbReference>
<evidence type="ECO:0000313" key="9">
    <source>
        <dbReference type="EMBL" id="QCP35560.1"/>
    </source>
</evidence>
<dbReference type="GO" id="GO:1903785">
    <property type="term" value="P:L-valine transmembrane transport"/>
    <property type="evidence" value="ECO:0007669"/>
    <property type="project" value="TreeGrafter"/>
</dbReference>
<feature type="transmembrane region" description="Helical" evidence="8">
    <location>
        <begin position="211"/>
        <end position="230"/>
    </location>
</feature>
<feature type="transmembrane region" description="Helical" evidence="8">
    <location>
        <begin position="54"/>
        <end position="78"/>
    </location>
</feature>
<dbReference type="KEGG" id="arf:AR1Y2_2106"/>
<keyword evidence="5 8" id="KW-0812">Transmembrane</keyword>
<feature type="transmembrane region" description="Helical" evidence="8">
    <location>
        <begin position="12"/>
        <end position="34"/>
    </location>
</feature>
<dbReference type="Proteomes" id="UP000298653">
    <property type="component" value="Chromosome"/>
</dbReference>
<evidence type="ECO:0000256" key="4">
    <source>
        <dbReference type="ARBA" id="ARBA00022475"/>
    </source>
</evidence>
<dbReference type="PANTHER" id="PTHR34979:SF1">
    <property type="entry name" value="INNER MEMBRANE PROTEIN YGAZ"/>
    <property type="match status" value="1"/>
</dbReference>
<feature type="transmembrane region" description="Helical" evidence="8">
    <location>
        <begin position="157"/>
        <end position="178"/>
    </location>
</feature>
<evidence type="ECO:0000256" key="6">
    <source>
        <dbReference type="ARBA" id="ARBA00022989"/>
    </source>
</evidence>
<protein>
    <submittedName>
        <fullName evidence="9">Branched-chain amino acid transporter</fullName>
    </submittedName>
</protein>
<keyword evidence="4" id="KW-1003">Cell membrane</keyword>
<comment type="subcellular location">
    <subcellularLocation>
        <location evidence="1">Cell membrane</location>
        <topology evidence="1">Multi-pass membrane protein</topology>
    </subcellularLocation>
</comment>